<dbReference type="KEGG" id="tva:4757041"/>
<keyword evidence="2" id="KW-1185">Reference proteome</keyword>
<dbReference type="Gene3D" id="1.25.10.10">
    <property type="entry name" value="Leucine-rich Repeat Variant"/>
    <property type="match status" value="1"/>
</dbReference>
<dbReference type="InParanoid" id="A2F768"/>
<reference evidence="1" key="1">
    <citation type="submission" date="2006-10" db="EMBL/GenBank/DDBJ databases">
        <authorList>
            <person name="Amadeo P."/>
            <person name="Zhao Q."/>
            <person name="Wortman J."/>
            <person name="Fraser-Liggett C."/>
            <person name="Carlton J."/>
        </authorList>
    </citation>
    <scope>NUCLEOTIDE SEQUENCE</scope>
    <source>
        <strain evidence="1">G3</strain>
    </source>
</reference>
<evidence type="ECO:0008006" key="3">
    <source>
        <dbReference type="Google" id="ProtNLM"/>
    </source>
</evidence>
<gene>
    <name evidence="1" type="ORF">TVAG_296190</name>
</gene>
<proteinExistence type="predicted"/>
<dbReference type="VEuPathDB" id="TrichDB:TVAGG3_0162210"/>
<name>A2F768_TRIV3</name>
<accession>A2F768</accession>
<dbReference type="Proteomes" id="UP000001542">
    <property type="component" value="Unassembled WGS sequence"/>
</dbReference>
<dbReference type="RefSeq" id="XP_001312165.1">
    <property type="nucleotide sequence ID" value="XM_001312164.1"/>
</dbReference>
<dbReference type="EMBL" id="DS113644">
    <property type="protein sequence ID" value="EAX99235.1"/>
    <property type="molecule type" value="Genomic_DNA"/>
</dbReference>
<dbReference type="SUPFAM" id="SSF48371">
    <property type="entry name" value="ARM repeat"/>
    <property type="match status" value="1"/>
</dbReference>
<dbReference type="InterPro" id="IPR016024">
    <property type="entry name" value="ARM-type_fold"/>
</dbReference>
<dbReference type="InterPro" id="IPR011989">
    <property type="entry name" value="ARM-like"/>
</dbReference>
<dbReference type="AlphaFoldDB" id="A2F768"/>
<evidence type="ECO:0000313" key="1">
    <source>
        <dbReference type="EMBL" id="EAX99235.1"/>
    </source>
</evidence>
<organism evidence="1 2">
    <name type="scientific">Trichomonas vaginalis (strain ATCC PRA-98 / G3)</name>
    <dbReference type="NCBI Taxonomy" id="412133"/>
    <lineage>
        <taxon>Eukaryota</taxon>
        <taxon>Metamonada</taxon>
        <taxon>Parabasalia</taxon>
        <taxon>Trichomonadida</taxon>
        <taxon>Trichomonadidae</taxon>
        <taxon>Trichomonas</taxon>
    </lineage>
</organism>
<sequence>MDDVGEIIQASLQLNSTNTEEVQVANDFLCRWQKEHDSLMMALEILKTNQQVSPQVVACSAIKYHAKTDWFDFLQEERREVRDFLLKICQENSFSYPISKKFIDRTIALIGIVEFQSWETFFIDALSLPTFDVLLNFTSILSATNLIQNSEKQIIRYSYTQFFPNFIELLLNKMDLTGLEILTKISAFLPMELLECSNFFRILCTTYIHDQTFQKEVMRIIYSFICLRPDASQYFTQFEDVLLPNILLACETSTTPITCLASIIHQQGISFYITHLDNEEAILIFRKSLFVLSDSLKFIGITRLYWTLWSTMIDYFALDSSSDFLVEFYPILFDNFVKIILLENEGSFAITPQAILAVQKLYQASPEIITTGLENLEMSSNLIGILTALQSLMNQSTVEQHISDFFEYASTTEDSEIYVALLLCLQNSPQHISSSQVLQEIFVNVISFAVETEDEQISNAAVTMLVNFNANYPEVVCHGPLLQQLYEIINLATAYSKTVSELFILVVRGIRRVKKSIPVQVLTKITQGPLQQFVNLAGNIETISDEDERSYAISLLSLVQVIVAEAKEIAISIGEIVVSTALNLITTLKDYIQGNDKIIDYSFRVLLSMILSSPQDRVLSDTTTAVKVLAAIPEFSGYAMRVFALIRKQHLSISSLFEEIFHNFINPAIEDMGEDSIEAFNCLREFHFIQICEDFPTDLVKSAISNIPFHGISTVITFIEDMFHSCPPGKMKNLLEKDGSEIIDIITTIITDNFYDRFFSIAMGLYCRFIYYSLKFNISITDILVEMFARKMAVVDNSSIVEFVNLNMRNCTDVQTMATNLWKLRTLNMCGGMTPQEDQPIDEEPIDLDISTLSI</sequence>
<reference evidence="1" key="2">
    <citation type="journal article" date="2007" name="Science">
        <title>Draft genome sequence of the sexually transmitted pathogen Trichomonas vaginalis.</title>
        <authorList>
            <person name="Carlton J.M."/>
            <person name="Hirt R.P."/>
            <person name="Silva J.C."/>
            <person name="Delcher A.L."/>
            <person name="Schatz M."/>
            <person name="Zhao Q."/>
            <person name="Wortman J.R."/>
            <person name="Bidwell S.L."/>
            <person name="Alsmark U.C.M."/>
            <person name="Besteiro S."/>
            <person name="Sicheritz-Ponten T."/>
            <person name="Noel C.J."/>
            <person name="Dacks J.B."/>
            <person name="Foster P.G."/>
            <person name="Simillion C."/>
            <person name="Van de Peer Y."/>
            <person name="Miranda-Saavedra D."/>
            <person name="Barton G.J."/>
            <person name="Westrop G.D."/>
            <person name="Mueller S."/>
            <person name="Dessi D."/>
            <person name="Fiori P.L."/>
            <person name="Ren Q."/>
            <person name="Paulsen I."/>
            <person name="Zhang H."/>
            <person name="Bastida-Corcuera F.D."/>
            <person name="Simoes-Barbosa A."/>
            <person name="Brown M.T."/>
            <person name="Hayes R.D."/>
            <person name="Mukherjee M."/>
            <person name="Okumura C.Y."/>
            <person name="Schneider R."/>
            <person name="Smith A.J."/>
            <person name="Vanacova S."/>
            <person name="Villalvazo M."/>
            <person name="Haas B.J."/>
            <person name="Pertea M."/>
            <person name="Feldblyum T.V."/>
            <person name="Utterback T.R."/>
            <person name="Shu C.L."/>
            <person name="Osoegawa K."/>
            <person name="de Jong P.J."/>
            <person name="Hrdy I."/>
            <person name="Horvathova L."/>
            <person name="Zubacova Z."/>
            <person name="Dolezal P."/>
            <person name="Malik S.B."/>
            <person name="Logsdon J.M. Jr."/>
            <person name="Henze K."/>
            <person name="Gupta A."/>
            <person name="Wang C.C."/>
            <person name="Dunne R.L."/>
            <person name="Upcroft J.A."/>
            <person name="Upcroft P."/>
            <person name="White O."/>
            <person name="Salzberg S.L."/>
            <person name="Tang P."/>
            <person name="Chiu C.-H."/>
            <person name="Lee Y.-S."/>
            <person name="Embley T.M."/>
            <person name="Coombs G.H."/>
            <person name="Mottram J.C."/>
            <person name="Tachezy J."/>
            <person name="Fraser-Liggett C.M."/>
            <person name="Johnson P.J."/>
        </authorList>
    </citation>
    <scope>NUCLEOTIDE SEQUENCE [LARGE SCALE GENOMIC DNA]</scope>
    <source>
        <strain evidence="1">G3</strain>
    </source>
</reference>
<protein>
    <recommendedName>
        <fullName evidence="3">Importin N-terminal domain-containing protein</fullName>
    </recommendedName>
</protein>
<evidence type="ECO:0000313" key="2">
    <source>
        <dbReference type="Proteomes" id="UP000001542"/>
    </source>
</evidence>
<dbReference type="VEuPathDB" id="TrichDB:TVAG_296190"/>